<name>A0ABW5E8D9_9GAMM</name>
<reference evidence="3" key="1">
    <citation type="journal article" date="2019" name="Int. J. Syst. Evol. Microbiol.">
        <title>The Global Catalogue of Microorganisms (GCM) 10K type strain sequencing project: providing services to taxonomists for standard genome sequencing and annotation.</title>
        <authorList>
            <consortium name="The Broad Institute Genomics Platform"/>
            <consortium name="The Broad Institute Genome Sequencing Center for Infectious Disease"/>
            <person name="Wu L."/>
            <person name="Ma J."/>
        </authorList>
    </citation>
    <scope>NUCLEOTIDE SEQUENCE [LARGE SCALE GENOMIC DNA]</scope>
    <source>
        <strain evidence="3">KCTC 12848</strain>
    </source>
</reference>
<gene>
    <name evidence="2" type="ORF">ACFSKX_05555</name>
</gene>
<dbReference type="EMBL" id="JBHUJD010000005">
    <property type="protein sequence ID" value="MFD2309878.1"/>
    <property type="molecule type" value="Genomic_DNA"/>
</dbReference>
<feature type="transmembrane region" description="Helical" evidence="1">
    <location>
        <begin position="62"/>
        <end position="82"/>
    </location>
</feature>
<sequence>MWPRSIAGIFLGLLISISLILNLVQLLPLAQDVKLLIGLLTAFVLWGGIMTYCYYSQSIGRASLNCAGLLVVSGLLNAALLYGNI</sequence>
<keyword evidence="3" id="KW-1185">Reference proteome</keyword>
<evidence type="ECO:0000313" key="2">
    <source>
        <dbReference type="EMBL" id="MFD2309878.1"/>
    </source>
</evidence>
<keyword evidence="1" id="KW-0812">Transmembrane</keyword>
<accession>A0ABW5E8D9</accession>
<organism evidence="2 3">
    <name type="scientific">Microbulbifer halophilus</name>
    <dbReference type="NCBI Taxonomy" id="453963"/>
    <lineage>
        <taxon>Bacteria</taxon>
        <taxon>Pseudomonadati</taxon>
        <taxon>Pseudomonadota</taxon>
        <taxon>Gammaproteobacteria</taxon>
        <taxon>Cellvibrionales</taxon>
        <taxon>Microbulbiferaceae</taxon>
        <taxon>Microbulbifer</taxon>
    </lineage>
</organism>
<comment type="caution">
    <text evidence="2">The sequence shown here is derived from an EMBL/GenBank/DDBJ whole genome shotgun (WGS) entry which is preliminary data.</text>
</comment>
<proteinExistence type="predicted"/>
<dbReference type="Proteomes" id="UP001597425">
    <property type="component" value="Unassembled WGS sequence"/>
</dbReference>
<evidence type="ECO:0000313" key="3">
    <source>
        <dbReference type="Proteomes" id="UP001597425"/>
    </source>
</evidence>
<keyword evidence="1" id="KW-0472">Membrane</keyword>
<protein>
    <submittedName>
        <fullName evidence="2">Uncharacterized protein</fullName>
    </submittedName>
</protein>
<keyword evidence="1" id="KW-1133">Transmembrane helix</keyword>
<feature type="transmembrane region" description="Helical" evidence="1">
    <location>
        <begin position="36"/>
        <end position="55"/>
    </location>
</feature>
<dbReference type="RefSeq" id="WP_265720391.1">
    <property type="nucleotide sequence ID" value="NZ_JAPIVK010000003.1"/>
</dbReference>
<evidence type="ECO:0000256" key="1">
    <source>
        <dbReference type="SAM" id="Phobius"/>
    </source>
</evidence>